<feature type="compositionally biased region" description="Basic residues" evidence="5">
    <location>
        <begin position="1"/>
        <end position="11"/>
    </location>
</feature>
<feature type="compositionally biased region" description="Basic residues" evidence="5">
    <location>
        <begin position="65"/>
        <end position="75"/>
    </location>
</feature>
<protein>
    <recommendedName>
        <fullName evidence="6">UPF3 domain-containing protein</fullName>
    </recommendedName>
</protein>
<dbReference type="InterPro" id="IPR035979">
    <property type="entry name" value="RBD_domain_sf"/>
</dbReference>
<evidence type="ECO:0000256" key="2">
    <source>
        <dbReference type="ARBA" id="ARBA00005991"/>
    </source>
</evidence>
<dbReference type="Proteomes" id="UP000012073">
    <property type="component" value="Unassembled WGS sequence"/>
</dbReference>
<feature type="region of interest" description="Disordered" evidence="5">
    <location>
        <begin position="1"/>
        <end position="91"/>
    </location>
</feature>
<gene>
    <name evidence="7" type="ORF">CHC_T00007369001</name>
</gene>
<dbReference type="GO" id="GO:0003729">
    <property type="term" value="F:mRNA binding"/>
    <property type="evidence" value="ECO:0007669"/>
    <property type="project" value="TreeGrafter"/>
</dbReference>
<evidence type="ECO:0000313" key="7">
    <source>
        <dbReference type="EMBL" id="CDF40723.1"/>
    </source>
</evidence>
<feature type="compositionally biased region" description="Polar residues" evidence="5">
    <location>
        <begin position="254"/>
        <end position="265"/>
    </location>
</feature>
<feature type="compositionally biased region" description="Basic and acidic residues" evidence="5">
    <location>
        <begin position="386"/>
        <end position="401"/>
    </location>
</feature>
<dbReference type="Gene3D" id="3.30.70.330">
    <property type="match status" value="1"/>
</dbReference>
<reference evidence="8" key="1">
    <citation type="journal article" date="2013" name="Proc. Natl. Acad. Sci. U.S.A.">
        <title>Genome structure and metabolic features in the red seaweed Chondrus crispus shed light on evolution of the Archaeplastida.</title>
        <authorList>
            <person name="Collen J."/>
            <person name="Porcel B."/>
            <person name="Carre W."/>
            <person name="Ball S.G."/>
            <person name="Chaparro C."/>
            <person name="Tonon T."/>
            <person name="Barbeyron T."/>
            <person name="Michel G."/>
            <person name="Noel B."/>
            <person name="Valentin K."/>
            <person name="Elias M."/>
            <person name="Artiguenave F."/>
            <person name="Arun A."/>
            <person name="Aury J.M."/>
            <person name="Barbosa-Neto J.F."/>
            <person name="Bothwell J.H."/>
            <person name="Bouget F.Y."/>
            <person name="Brillet L."/>
            <person name="Cabello-Hurtado F."/>
            <person name="Capella-Gutierrez S."/>
            <person name="Charrier B."/>
            <person name="Cladiere L."/>
            <person name="Cock J.M."/>
            <person name="Coelho S.M."/>
            <person name="Colleoni C."/>
            <person name="Czjzek M."/>
            <person name="Da Silva C."/>
            <person name="Delage L."/>
            <person name="Denoeud F."/>
            <person name="Deschamps P."/>
            <person name="Dittami S.M."/>
            <person name="Gabaldon T."/>
            <person name="Gachon C.M."/>
            <person name="Groisillier A."/>
            <person name="Herve C."/>
            <person name="Jabbari K."/>
            <person name="Katinka M."/>
            <person name="Kloareg B."/>
            <person name="Kowalczyk N."/>
            <person name="Labadie K."/>
            <person name="Leblanc C."/>
            <person name="Lopez P.J."/>
            <person name="McLachlan D.H."/>
            <person name="Meslet-Cladiere L."/>
            <person name="Moustafa A."/>
            <person name="Nehr Z."/>
            <person name="Nyvall Collen P."/>
            <person name="Panaud O."/>
            <person name="Partensky F."/>
            <person name="Poulain J."/>
            <person name="Rensing S.A."/>
            <person name="Rousvoal S."/>
            <person name="Samson G."/>
            <person name="Symeonidi A."/>
            <person name="Weissenbach J."/>
            <person name="Zambounis A."/>
            <person name="Wincker P."/>
            <person name="Boyen C."/>
        </authorList>
    </citation>
    <scope>NUCLEOTIDE SEQUENCE [LARGE SCALE GENOMIC DNA]</scope>
    <source>
        <strain evidence="8">cv. Stackhouse</strain>
    </source>
</reference>
<comment type="subcellular location">
    <subcellularLocation>
        <location evidence="1">Nucleus</location>
    </subcellularLocation>
</comment>
<name>R7QSJ8_CHOCR</name>
<dbReference type="AlphaFoldDB" id="R7QSJ8"/>
<feature type="compositionally biased region" description="Basic and acidic residues" evidence="5">
    <location>
        <begin position="330"/>
        <end position="339"/>
    </location>
</feature>
<dbReference type="InterPro" id="IPR012677">
    <property type="entry name" value="Nucleotide-bd_a/b_plait_sf"/>
</dbReference>
<dbReference type="GO" id="GO:0000184">
    <property type="term" value="P:nuclear-transcribed mRNA catabolic process, nonsense-mediated decay"/>
    <property type="evidence" value="ECO:0007669"/>
    <property type="project" value="UniProtKB-KW"/>
</dbReference>
<feature type="domain" description="UPF3" evidence="6">
    <location>
        <begin position="98"/>
        <end position="250"/>
    </location>
</feature>
<dbReference type="EMBL" id="HG002236">
    <property type="protein sequence ID" value="CDF40723.1"/>
    <property type="molecule type" value="Genomic_DNA"/>
</dbReference>
<dbReference type="Gramene" id="CDF40723">
    <property type="protein sequence ID" value="CDF40723"/>
    <property type="gene ID" value="CHC_T00007369001"/>
</dbReference>
<dbReference type="Pfam" id="PF03467">
    <property type="entry name" value="Smg4_UPF3"/>
    <property type="match status" value="1"/>
</dbReference>
<feature type="compositionally biased region" description="Polar residues" evidence="5">
    <location>
        <begin position="272"/>
        <end position="281"/>
    </location>
</feature>
<evidence type="ECO:0000256" key="3">
    <source>
        <dbReference type="ARBA" id="ARBA00023161"/>
    </source>
</evidence>
<dbReference type="InterPro" id="IPR039722">
    <property type="entry name" value="Upf3"/>
</dbReference>
<evidence type="ECO:0000259" key="6">
    <source>
        <dbReference type="Pfam" id="PF03467"/>
    </source>
</evidence>
<sequence>MDRPPPPRRNRPPPGPSSRASRRRGYGSGSGPGPGPGPANGPHHPRTHSSPNRQNAFSTSPSPRPRSKNRGRRRGNPSSANYNPNGNAPHNLAPTVAVKLVVRRLPPTLTADKFAEIADPAGASRAVWRSFAPGSASAASGPVKRLRLVTRHATAYLAFVNMDDAVAFTQTFNGIKFQDPNAPPSSQNHDFIARVERAPWQPVPPLTKITKPLPLHGTIERDPDYMAFVARLEDETKKELSGANALTVAQTSAIFSRGPGSNPSDTQKRDNTSASVSTSTGKAGALAVNGSELSTPLMEDVRARRKERDNRKKTTKVTPRAARGKARHPHPSDSPHKQQTESPGKVTSSMRKKKQRERARASEIANAAKRQEDMQSAKRIGSPAIDSKRGSNAEPRRDFVEPRLTSNLPTLPKTGGHPNGGTSGVPTAFTKQSLPRGGSGRSRSGRGRPKGPNMTVPPGAANDSVDSRASVRVLRKDLRNGG</sequence>
<organism evidence="7 8">
    <name type="scientific">Chondrus crispus</name>
    <name type="common">Carrageen Irish moss</name>
    <name type="synonym">Polymorpha crispa</name>
    <dbReference type="NCBI Taxonomy" id="2769"/>
    <lineage>
        <taxon>Eukaryota</taxon>
        <taxon>Rhodophyta</taxon>
        <taxon>Florideophyceae</taxon>
        <taxon>Rhodymeniophycidae</taxon>
        <taxon>Gigartinales</taxon>
        <taxon>Gigartinaceae</taxon>
        <taxon>Chondrus</taxon>
    </lineage>
</organism>
<accession>R7QSJ8</accession>
<keyword evidence="8" id="KW-1185">Reference proteome</keyword>
<dbReference type="GO" id="GO:0005730">
    <property type="term" value="C:nucleolus"/>
    <property type="evidence" value="ECO:0007669"/>
    <property type="project" value="TreeGrafter"/>
</dbReference>
<evidence type="ECO:0000256" key="1">
    <source>
        <dbReference type="ARBA" id="ARBA00004123"/>
    </source>
</evidence>
<evidence type="ECO:0000256" key="4">
    <source>
        <dbReference type="ARBA" id="ARBA00023242"/>
    </source>
</evidence>
<dbReference type="STRING" id="2769.R7QSJ8"/>
<keyword evidence="4" id="KW-0539">Nucleus</keyword>
<comment type="similarity">
    <text evidence="2">Belongs to the RENT3 family.</text>
</comment>
<dbReference type="GO" id="GO:0045727">
    <property type="term" value="P:positive regulation of translation"/>
    <property type="evidence" value="ECO:0007669"/>
    <property type="project" value="TreeGrafter"/>
</dbReference>
<dbReference type="InterPro" id="IPR005120">
    <property type="entry name" value="UPF3_dom"/>
</dbReference>
<feature type="compositionally biased region" description="Basic and acidic residues" evidence="5">
    <location>
        <begin position="299"/>
        <end position="312"/>
    </location>
</feature>
<dbReference type="PANTHER" id="PTHR13112:SF0">
    <property type="entry name" value="FI21285P1"/>
    <property type="match status" value="1"/>
</dbReference>
<dbReference type="GeneID" id="17318736"/>
<evidence type="ECO:0000313" key="8">
    <source>
        <dbReference type="Proteomes" id="UP000012073"/>
    </source>
</evidence>
<proteinExistence type="inferred from homology"/>
<feature type="region of interest" description="Disordered" evidence="5">
    <location>
        <begin position="254"/>
        <end position="482"/>
    </location>
</feature>
<dbReference type="KEGG" id="ccp:CHC_T00007369001"/>
<evidence type="ECO:0000256" key="5">
    <source>
        <dbReference type="SAM" id="MobiDB-lite"/>
    </source>
</evidence>
<feature type="compositionally biased region" description="Polar residues" evidence="5">
    <location>
        <begin position="48"/>
        <end position="57"/>
    </location>
</feature>
<dbReference type="OrthoDB" id="18087at2759"/>
<keyword evidence="3" id="KW-0866">Nonsense-mediated mRNA decay</keyword>
<feature type="compositionally biased region" description="Polar residues" evidence="5">
    <location>
        <begin position="340"/>
        <end position="349"/>
    </location>
</feature>
<dbReference type="PANTHER" id="PTHR13112">
    <property type="entry name" value="UPF3 REGULATOR OF NONSENSE TRANSCRIPTS-LIKE PROTEIN"/>
    <property type="match status" value="1"/>
</dbReference>
<dbReference type="SUPFAM" id="SSF54928">
    <property type="entry name" value="RNA-binding domain, RBD"/>
    <property type="match status" value="1"/>
</dbReference>
<dbReference type="RefSeq" id="XP_005711017.1">
    <property type="nucleotide sequence ID" value="XM_005710960.1"/>
</dbReference>
<dbReference type="CDD" id="cd12455">
    <property type="entry name" value="RRM_like_Smg4_UPF3"/>
    <property type="match status" value="1"/>
</dbReference>
<dbReference type="GO" id="GO:0005737">
    <property type="term" value="C:cytoplasm"/>
    <property type="evidence" value="ECO:0007669"/>
    <property type="project" value="TreeGrafter"/>
</dbReference>